<sequence>LVSSGKDESEQPGPLDMFKQILKTTTTLPKRISAICWVQFWCWIGWFPFLFYSTTWVGEIYLRYNAPVEARSSEDTLGTIGRIGSLSLIVFSIVTFFGSLMLPWVIKTPDQEKRDFTPRPPPGIATFLLEIEKYKPTLLTAWMYSHIIFACSMVMAPFVTSLKSATLLVAICGIPWALACWAPFTFMGIEINKLSAETTSYAPIAARSSIELEPDGNVLRLHHNTADDGSATTGELAGVYLGILNLYTTLPQFIGTFISWVVFSILEPGKSPELAKDTHPDEHHSTDGPNAIA</sequence>
<dbReference type="Proteomes" id="UP001186974">
    <property type="component" value="Unassembled WGS sequence"/>
</dbReference>
<reference evidence="1" key="1">
    <citation type="submission" date="2024-09" db="EMBL/GenBank/DDBJ databases">
        <title>Black Yeasts Isolated from many extreme environments.</title>
        <authorList>
            <person name="Coleine C."/>
            <person name="Stajich J.E."/>
            <person name="Selbmann L."/>
        </authorList>
    </citation>
    <scope>NUCLEOTIDE SEQUENCE</scope>
    <source>
        <strain evidence="1">CCFEE 5737</strain>
    </source>
</reference>
<evidence type="ECO:0000313" key="1">
    <source>
        <dbReference type="EMBL" id="KAK3045797.1"/>
    </source>
</evidence>
<feature type="non-terminal residue" evidence="1">
    <location>
        <position position="293"/>
    </location>
</feature>
<protein>
    <submittedName>
        <fullName evidence="1">Uncharacterized protein</fullName>
    </submittedName>
</protein>
<keyword evidence="2" id="KW-1185">Reference proteome</keyword>
<comment type="caution">
    <text evidence="1">The sequence shown here is derived from an EMBL/GenBank/DDBJ whole genome shotgun (WGS) entry which is preliminary data.</text>
</comment>
<feature type="non-terminal residue" evidence="1">
    <location>
        <position position="1"/>
    </location>
</feature>
<accession>A0ACC3CWF8</accession>
<evidence type="ECO:0000313" key="2">
    <source>
        <dbReference type="Proteomes" id="UP001186974"/>
    </source>
</evidence>
<dbReference type="EMBL" id="JAWDJW010010549">
    <property type="protein sequence ID" value="KAK3045797.1"/>
    <property type="molecule type" value="Genomic_DNA"/>
</dbReference>
<name>A0ACC3CWF8_9PEZI</name>
<organism evidence="1 2">
    <name type="scientific">Coniosporium uncinatum</name>
    <dbReference type="NCBI Taxonomy" id="93489"/>
    <lineage>
        <taxon>Eukaryota</taxon>
        <taxon>Fungi</taxon>
        <taxon>Dikarya</taxon>
        <taxon>Ascomycota</taxon>
        <taxon>Pezizomycotina</taxon>
        <taxon>Dothideomycetes</taxon>
        <taxon>Dothideomycetes incertae sedis</taxon>
        <taxon>Coniosporium</taxon>
    </lineage>
</organism>
<gene>
    <name evidence="1" type="ORF">LTS18_013587</name>
</gene>
<proteinExistence type="predicted"/>